<evidence type="ECO:0000256" key="1">
    <source>
        <dbReference type="ARBA" id="ARBA00001974"/>
    </source>
</evidence>
<dbReference type="Gene3D" id="3.50.50.60">
    <property type="entry name" value="FAD/NAD(P)-binding domain"/>
    <property type="match status" value="2"/>
</dbReference>
<dbReference type="KEGG" id="rrd:RradSPS_2062"/>
<dbReference type="InterPro" id="IPR023753">
    <property type="entry name" value="FAD/NAD-binding_dom"/>
</dbReference>
<dbReference type="Gene3D" id="3.30.390.30">
    <property type="match status" value="1"/>
</dbReference>
<reference evidence="7" key="2">
    <citation type="submission" date="2023-11" db="EMBL/GenBank/DDBJ databases">
        <title>MicrobeMod: A computational toolkit for identifying prokaryotic methylation and restriction-modification with nanopore sequencing.</title>
        <authorList>
            <person name="Crits-Christoph A."/>
            <person name="Kang S.C."/>
            <person name="Lee H."/>
            <person name="Ostrov N."/>
        </authorList>
    </citation>
    <scope>NUCLEOTIDE SEQUENCE</scope>
    <source>
        <strain evidence="7">ATCC 51242</strain>
    </source>
</reference>
<dbReference type="SUPFAM" id="SSF55424">
    <property type="entry name" value="FAD/NAD-linked reductases, dimerisation (C-terminal) domain"/>
    <property type="match status" value="1"/>
</dbReference>
<keyword evidence="4" id="KW-0560">Oxidoreductase</keyword>
<dbReference type="InterPro" id="IPR050446">
    <property type="entry name" value="FAD-oxidoreductase/Apoptosis"/>
</dbReference>
<dbReference type="GO" id="GO:0016651">
    <property type="term" value="F:oxidoreductase activity, acting on NAD(P)H"/>
    <property type="evidence" value="ECO:0007669"/>
    <property type="project" value="TreeGrafter"/>
</dbReference>
<keyword evidence="2" id="KW-0285">Flavoprotein</keyword>
<dbReference type="eggNOG" id="COG0446">
    <property type="taxonomic scope" value="Bacteria"/>
</dbReference>
<dbReference type="PRINTS" id="PR00411">
    <property type="entry name" value="PNDRDTASEI"/>
</dbReference>
<evidence type="ECO:0000313" key="7">
    <source>
        <dbReference type="EMBL" id="MDX5894749.1"/>
    </source>
</evidence>
<dbReference type="Proteomes" id="UP001281130">
    <property type="component" value="Unassembled WGS sequence"/>
</dbReference>
<dbReference type="PRINTS" id="PR00368">
    <property type="entry name" value="FADPNR"/>
</dbReference>
<dbReference type="PANTHER" id="PTHR43557:SF2">
    <property type="entry name" value="RIESKE DOMAIN-CONTAINING PROTEIN-RELATED"/>
    <property type="match status" value="1"/>
</dbReference>
<gene>
    <name evidence="6" type="ORF">RradSPS_2062</name>
    <name evidence="7" type="ORF">SIL72_12025</name>
</gene>
<dbReference type="SUPFAM" id="SSF51905">
    <property type="entry name" value="FAD/NAD(P)-binding domain"/>
    <property type="match status" value="2"/>
</dbReference>
<proteinExistence type="predicted"/>
<reference evidence="6 8" key="1">
    <citation type="submission" date="2014-03" db="EMBL/GenBank/DDBJ databases">
        <title>Complete genome sequence of the Radio-Resistant Rubrobacter radiotolerans RSPS-4.</title>
        <authorList>
            <person name="Egas C.C."/>
            <person name="Barroso C.C."/>
            <person name="Froufe H.J.C."/>
            <person name="Pacheco J.J."/>
            <person name="Albuquerque L.L."/>
            <person name="da Costa M.M.S."/>
        </authorList>
    </citation>
    <scope>NUCLEOTIDE SEQUENCE [LARGE SCALE GENOMIC DNA]</scope>
    <source>
        <strain evidence="6 8">RSPS-4</strain>
    </source>
</reference>
<dbReference type="EMBL" id="JAWXXX010000001">
    <property type="protein sequence ID" value="MDX5894749.1"/>
    <property type="molecule type" value="Genomic_DNA"/>
</dbReference>
<accession>A0A023X5R3</accession>
<sequence length="394" mass="42399">MNQTEKVLIVGGGPAGLSAARAYRNSGGRGEVKILSGDELAPYERPALTKEYLRGEKSRADLPLEAEDWYRENAVELRLGVRVESLDLENRAVGTAGGETLRYDRLVLATGSDAMEPPFPVPESGVYLVRSIADADALRKEVSGEARRVVVVGSGFIGCEAAASLAMLGCEVELVSLEEAPQKERLGEPVSERIAGWLHDLGVKTRFGRVIERVVRRDGSGDLEARIEDGESVPGELFVLGTGARARTELAEQAGLSVEGGGVVCDASLKTSDESVFACGDIAFAYNEAAERRLRVEHWGDALAHGRTAGETIAGRESALRAVPGFWSTIGDKTIKYAAWGDGWDEERFVDRGDGAFTVWYGREGACVGVLTHRYDEDYERGRKVVEAGGPLPG</sequence>
<dbReference type="GO" id="GO:0005737">
    <property type="term" value="C:cytoplasm"/>
    <property type="evidence" value="ECO:0007669"/>
    <property type="project" value="TreeGrafter"/>
</dbReference>
<dbReference type="InterPro" id="IPR036188">
    <property type="entry name" value="FAD/NAD-bd_sf"/>
</dbReference>
<dbReference type="Proteomes" id="UP000025229">
    <property type="component" value="Chromosome"/>
</dbReference>
<evidence type="ECO:0000313" key="8">
    <source>
        <dbReference type="Proteomes" id="UP000025229"/>
    </source>
</evidence>
<feature type="domain" description="FAD/NAD(P)-binding" evidence="5">
    <location>
        <begin position="6"/>
        <end position="306"/>
    </location>
</feature>
<evidence type="ECO:0000256" key="4">
    <source>
        <dbReference type="ARBA" id="ARBA00023002"/>
    </source>
</evidence>
<comment type="cofactor">
    <cofactor evidence="1">
        <name>FAD</name>
        <dbReference type="ChEBI" id="CHEBI:57692"/>
    </cofactor>
</comment>
<keyword evidence="8" id="KW-1185">Reference proteome</keyword>
<dbReference type="HOGENOM" id="CLU_003291_4_0_11"/>
<dbReference type="InterPro" id="IPR016156">
    <property type="entry name" value="FAD/NAD-linked_Rdtase_dimer_sf"/>
</dbReference>
<organism evidence="6 8">
    <name type="scientific">Rubrobacter radiotolerans</name>
    <name type="common">Arthrobacter radiotolerans</name>
    <dbReference type="NCBI Taxonomy" id="42256"/>
    <lineage>
        <taxon>Bacteria</taxon>
        <taxon>Bacillati</taxon>
        <taxon>Actinomycetota</taxon>
        <taxon>Rubrobacteria</taxon>
        <taxon>Rubrobacterales</taxon>
        <taxon>Rubrobacteraceae</taxon>
        <taxon>Rubrobacter</taxon>
    </lineage>
</organism>
<dbReference type="AlphaFoldDB" id="A0A023X5R3"/>
<protein>
    <submittedName>
        <fullName evidence="7">FAD-dependent oxidoreductase</fullName>
    </submittedName>
    <submittedName>
        <fullName evidence="6">Pyridine nucleotide-disulfide oxidoreductase</fullName>
    </submittedName>
</protein>
<dbReference type="RefSeq" id="WP_038682513.1">
    <property type="nucleotide sequence ID" value="NZ_CP007514.1"/>
</dbReference>
<evidence type="ECO:0000256" key="3">
    <source>
        <dbReference type="ARBA" id="ARBA00022827"/>
    </source>
</evidence>
<evidence type="ECO:0000313" key="6">
    <source>
        <dbReference type="EMBL" id="AHY47345.1"/>
    </source>
</evidence>
<keyword evidence="3" id="KW-0274">FAD</keyword>
<dbReference type="EMBL" id="CP007514">
    <property type="protein sequence ID" value="AHY47345.1"/>
    <property type="molecule type" value="Genomic_DNA"/>
</dbReference>
<dbReference type="Pfam" id="PF07992">
    <property type="entry name" value="Pyr_redox_2"/>
    <property type="match status" value="1"/>
</dbReference>
<dbReference type="OrthoDB" id="1145at2"/>
<dbReference type="PANTHER" id="PTHR43557">
    <property type="entry name" value="APOPTOSIS-INDUCING FACTOR 1"/>
    <property type="match status" value="1"/>
</dbReference>
<name>A0A023X5R3_RUBRA</name>
<evidence type="ECO:0000256" key="2">
    <source>
        <dbReference type="ARBA" id="ARBA00022630"/>
    </source>
</evidence>
<dbReference type="STRING" id="42256.RradSPS_2062"/>
<evidence type="ECO:0000259" key="5">
    <source>
        <dbReference type="Pfam" id="PF07992"/>
    </source>
</evidence>
<dbReference type="PATRIC" id="fig|42256.3.peg.2099"/>